<organism evidence="1">
    <name type="scientific">Anguilla anguilla</name>
    <name type="common">European freshwater eel</name>
    <name type="synonym">Muraena anguilla</name>
    <dbReference type="NCBI Taxonomy" id="7936"/>
    <lineage>
        <taxon>Eukaryota</taxon>
        <taxon>Metazoa</taxon>
        <taxon>Chordata</taxon>
        <taxon>Craniata</taxon>
        <taxon>Vertebrata</taxon>
        <taxon>Euteleostomi</taxon>
        <taxon>Actinopterygii</taxon>
        <taxon>Neopterygii</taxon>
        <taxon>Teleostei</taxon>
        <taxon>Anguilliformes</taxon>
        <taxon>Anguillidae</taxon>
        <taxon>Anguilla</taxon>
    </lineage>
</organism>
<dbReference type="EMBL" id="GBXM01070896">
    <property type="protein sequence ID" value="JAH37681.1"/>
    <property type="molecule type" value="Transcribed_RNA"/>
</dbReference>
<name>A0A0E9S8S6_ANGAN</name>
<protein>
    <submittedName>
        <fullName evidence="1">Uncharacterized protein</fullName>
    </submittedName>
</protein>
<evidence type="ECO:0000313" key="1">
    <source>
        <dbReference type="EMBL" id="JAH37681.1"/>
    </source>
</evidence>
<reference evidence="1" key="2">
    <citation type="journal article" date="2015" name="Fish Shellfish Immunol.">
        <title>Early steps in the European eel (Anguilla anguilla)-Vibrio vulnificus interaction in the gills: Role of the RtxA13 toxin.</title>
        <authorList>
            <person name="Callol A."/>
            <person name="Pajuelo D."/>
            <person name="Ebbesson L."/>
            <person name="Teles M."/>
            <person name="MacKenzie S."/>
            <person name="Amaro C."/>
        </authorList>
    </citation>
    <scope>NUCLEOTIDE SEQUENCE</scope>
</reference>
<accession>A0A0E9S8S6</accession>
<proteinExistence type="predicted"/>
<reference evidence="1" key="1">
    <citation type="submission" date="2014-11" db="EMBL/GenBank/DDBJ databases">
        <authorList>
            <person name="Amaro Gonzalez C."/>
        </authorList>
    </citation>
    <scope>NUCLEOTIDE SEQUENCE</scope>
</reference>
<sequence>MTVICIFHKSIATHYCLRTVHTAPGWRRC</sequence>
<dbReference type="AlphaFoldDB" id="A0A0E9S8S6"/>